<keyword evidence="2" id="KW-0472">Membrane</keyword>
<protein>
    <submittedName>
        <fullName evidence="3">Uncharacterized protein</fullName>
    </submittedName>
</protein>
<accession>A0AAV6V821</accession>
<feature type="region of interest" description="Disordered" evidence="1">
    <location>
        <begin position="233"/>
        <end position="291"/>
    </location>
</feature>
<keyword evidence="2" id="KW-1133">Transmembrane helix</keyword>
<comment type="caution">
    <text evidence="3">The sequence shown here is derived from an EMBL/GenBank/DDBJ whole genome shotgun (WGS) entry which is preliminary data.</text>
</comment>
<evidence type="ECO:0000256" key="1">
    <source>
        <dbReference type="SAM" id="MobiDB-lite"/>
    </source>
</evidence>
<name>A0AAV6V821_9ARAC</name>
<reference evidence="3 4" key="1">
    <citation type="journal article" date="2022" name="Nat. Ecol. Evol.">
        <title>A masculinizing supergene underlies an exaggerated male reproductive morph in a spider.</title>
        <authorList>
            <person name="Hendrickx F."/>
            <person name="De Corte Z."/>
            <person name="Sonet G."/>
            <person name="Van Belleghem S.M."/>
            <person name="Kostlbacher S."/>
            <person name="Vangestel C."/>
        </authorList>
    </citation>
    <scope>NUCLEOTIDE SEQUENCE [LARGE SCALE GENOMIC DNA]</scope>
    <source>
        <strain evidence="3">W744_W776</strain>
    </source>
</reference>
<feature type="compositionally biased region" description="Acidic residues" evidence="1">
    <location>
        <begin position="250"/>
        <end position="262"/>
    </location>
</feature>
<gene>
    <name evidence="3" type="ORF">JTE90_019803</name>
</gene>
<evidence type="ECO:0000256" key="2">
    <source>
        <dbReference type="SAM" id="Phobius"/>
    </source>
</evidence>
<proteinExistence type="predicted"/>
<keyword evidence="2" id="KW-0812">Transmembrane</keyword>
<evidence type="ECO:0000313" key="4">
    <source>
        <dbReference type="Proteomes" id="UP000827092"/>
    </source>
</evidence>
<organism evidence="3 4">
    <name type="scientific">Oedothorax gibbosus</name>
    <dbReference type="NCBI Taxonomy" id="931172"/>
    <lineage>
        <taxon>Eukaryota</taxon>
        <taxon>Metazoa</taxon>
        <taxon>Ecdysozoa</taxon>
        <taxon>Arthropoda</taxon>
        <taxon>Chelicerata</taxon>
        <taxon>Arachnida</taxon>
        <taxon>Araneae</taxon>
        <taxon>Araneomorphae</taxon>
        <taxon>Entelegynae</taxon>
        <taxon>Araneoidea</taxon>
        <taxon>Linyphiidae</taxon>
        <taxon>Erigoninae</taxon>
        <taxon>Oedothorax</taxon>
    </lineage>
</organism>
<dbReference type="Proteomes" id="UP000827092">
    <property type="component" value="Unassembled WGS sequence"/>
</dbReference>
<feature type="transmembrane region" description="Helical" evidence="2">
    <location>
        <begin position="74"/>
        <end position="96"/>
    </location>
</feature>
<dbReference type="AlphaFoldDB" id="A0AAV6V821"/>
<keyword evidence="4" id="KW-1185">Reference proteome</keyword>
<evidence type="ECO:0000313" key="3">
    <source>
        <dbReference type="EMBL" id="KAG8191868.1"/>
    </source>
</evidence>
<sequence>MLTRLNTGGEISILPTGLGNHYTSNNKHLIPPGRKRLPYNHSVSSTSDCFMGDSNAPEANMSFREQQEYFGPDVLVIIGLVLASLGAILTLVSFYCQFRHPAIQATMAGIGPSLVGIGMLFCVLRLFFCTFCISRTCCECIADGFRALAGRCPGQQTKKKVHPLQIKDVAVAKLVANGHLGGQSFNRETTRKQGNGVVSKTVNNNNIVRLLPLEGAVAAPDLNSLPMRMEPIHEEHQRTETSPSGKTDSNSDDFLNDEIDLLDEMKSSDASPRSLHKDINELVMKNQKQRY</sequence>
<feature type="transmembrane region" description="Helical" evidence="2">
    <location>
        <begin position="108"/>
        <end position="128"/>
    </location>
</feature>
<dbReference type="EMBL" id="JAFNEN010000150">
    <property type="protein sequence ID" value="KAG8191868.1"/>
    <property type="molecule type" value="Genomic_DNA"/>
</dbReference>